<keyword evidence="2" id="KW-1185">Reference proteome</keyword>
<reference evidence="1" key="1">
    <citation type="journal article" date="2021" name="New Phytol.">
        <title>Evolutionary innovations through gain and loss of genes in the ectomycorrhizal Boletales.</title>
        <authorList>
            <person name="Wu G."/>
            <person name="Miyauchi S."/>
            <person name="Morin E."/>
            <person name="Kuo A."/>
            <person name="Drula E."/>
            <person name="Varga T."/>
            <person name="Kohler A."/>
            <person name="Feng B."/>
            <person name="Cao Y."/>
            <person name="Lipzen A."/>
            <person name="Daum C."/>
            <person name="Hundley H."/>
            <person name="Pangilinan J."/>
            <person name="Johnson J."/>
            <person name="Barry K."/>
            <person name="LaButti K."/>
            <person name="Ng V."/>
            <person name="Ahrendt S."/>
            <person name="Min B."/>
            <person name="Choi I.G."/>
            <person name="Park H."/>
            <person name="Plett J.M."/>
            <person name="Magnuson J."/>
            <person name="Spatafora J.W."/>
            <person name="Nagy L.G."/>
            <person name="Henrissat B."/>
            <person name="Grigoriev I.V."/>
            <person name="Yang Z.L."/>
            <person name="Xu J."/>
            <person name="Martin F.M."/>
        </authorList>
    </citation>
    <scope>NUCLEOTIDE SEQUENCE</scope>
    <source>
        <strain evidence="1">KKN 215</strain>
    </source>
</reference>
<name>A0A8K0UWE1_9AGAR</name>
<sequence>MFTLNRQAVNGGLWWPFLPLLGCQTECPSLTLSDPSIYTGNEDYATVIPTHAVLRLLPCSAESVTVRIDEIHMPQERWLVLGGFHPYHSSVSEVGVRCLRIHCPRPG</sequence>
<dbReference type="EMBL" id="JAEVFJ010000004">
    <property type="protein sequence ID" value="KAH8105190.1"/>
    <property type="molecule type" value="Genomic_DNA"/>
</dbReference>
<evidence type="ECO:0000313" key="2">
    <source>
        <dbReference type="Proteomes" id="UP000813824"/>
    </source>
</evidence>
<comment type="caution">
    <text evidence="1">The sequence shown here is derived from an EMBL/GenBank/DDBJ whole genome shotgun (WGS) entry which is preliminary data.</text>
</comment>
<evidence type="ECO:0000313" key="1">
    <source>
        <dbReference type="EMBL" id="KAH8105190.1"/>
    </source>
</evidence>
<dbReference type="AlphaFoldDB" id="A0A8K0UWE1"/>
<proteinExistence type="predicted"/>
<protein>
    <submittedName>
        <fullName evidence="1">Uncharacterized protein</fullName>
    </submittedName>
</protein>
<accession>A0A8K0UWE1</accession>
<organism evidence="1 2">
    <name type="scientific">Cristinia sonorae</name>
    <dbReference type="NCBI Taxonomy" id="1940300"/>
    <lineage>
        <taxon>Eukaryota</taxon>
        <taxon>Fungi</taxon>
        <taxon>Dikarya</taxon>
        <taxon>Basidiomycota</taxon>
        <taxon>Agaricomycotina</taxon>
        <taxon>Agaricomycetes</taxon>
        <taxon>Agaricomycetidae</taxon>
        <taxon>Agaricales</taxon>
        <taxon>Pleurotineae</taxon>
        <taxon>Stephanosporaceae</taxon>
        <taxon>Cristinia</taxon>
    </lineage>
</organism>
<gene>
    <name evidence="1" type="ORF">BXZ70DRAFT_509668</name>
</gene>
<dbReference type="Proteomes" id="UP000813824">
    <property type="component" value="Unassembled WGS sequence"/>
</dbReference>